<evidence type="ECO:0000259" key="12">
    <source>
        <dbReference type="Pfam" id="PF00999"/>
    </source>
</evidence>
<feature type="transmembrane region" description="Helical" evidence="11">
    <location>
        <begin position="214"/>
        <end position="240"/>
    </location>
</feature>
<dbReference type="Pfam" id="PF00999">
    <property type="entry name" value="Na_H_Exchanger"/>
    <property type="match status" value="1"/>
</dbReference>
<evidence type="ECO:0000256" key="11">
    <source>
        <dbReference type="SAM" id="Phobius"/>
    </source>
</evidence>
<feature type="transmembrane region" description="Helical" evidence="11">
    <location>
        <begin position="286"/>
        <end position="308"/>
    </location>
</feature>
<evidence type="ECO:0000256" key="4">
    <source>
        <dbReference type="ARBA" id="ARBA00022449"/>
    </source>
</evidence>
<comment type="subcellular location">
    <subcellularLocation>
        <location evidence="1">Membrane</location>
        <topology evidence="1">Multi-pass membrane protein</topology>
    </subcellularLocation>
</comment>
<protein>
    <submittedName>
        <fullName evidence="13">Sodium/proton-potassium antiporter GerN, CPA2 family</fullName>
    </submittedName>
</protein>
<dbReference type="Gene3D" id="1.20.1530.20">
    <property type="match status" value="1"/>
</dbReference>
<feature type="transmembrane region" description="Helical" evidence="11">
    <location>
        <begin position="181"/>
        <end position="202"/>
    </location>
</feature>
<feature type="transmembrane region" description="Helical" evidence="11">
    <location>
        <begin position="85"/>
        <end position="106"/>
    </location>
</feature>
<dbReference type="Proteomes" id="UP000198650">
    <property type="component" value="Unassembled WGS sequence"/>
</dbReference>
<evidence type="ECO:0000256" key="1">
    <source>
        <dbReference type="ARBA" id="ARBA00004141"/>
    </source>
</evidence>
<dbReference type="GO" id="GO:0008324">
    <property type="term" value="F:monoatomic cation transmembrane transporter activity"/>
    <property type="evidence" value="ECO:0007669"/>
    <property type="project" value="InterPro"/>
</dbReference>
<evidence type="ECO:0000313" key="14">
    <source>
        <dbReference type="Proteomes" id="UP000198650"/>
    </source>
</evidence>
<dbReference type="OrthoDB" id="9793589at2"/>
<feature type="domain" description="Cation/H+ exchanger transmembrane" evidence="12">
    <location>
        <begin position="12"/>
        <end position="373"/>
    </location>
</feature>
<evidence type="ECO:0000256" key="10">
    <source>
        <dbReference type="ARBA" id="ARBA00023201"/>
    </source>
</evidence>
<keyword evidence="8" id="KW-0406">Ion transport</keyword>
<keyword evidence="7" id="KW-0915">Sodium</keyword>
<dbReference type="EMBL" id="FOJS01000017">
    <property type="protein sequence ID" value="SFA48362.1"/>
    <property type="molecule type" value="Genomic_DNA"/>
</dbReference>
<evidence type="ECO:0000256" key="8">
    <source>
        <dbReference type="ARBA" id="ARBA00023065"/>
    </source>
</evidence>
<feature type="transmembrane region" description="Helical" evidence="11">
    <location>
        <begin position="349"/>
        <end position="372"/>
    </location>
</feature>
<dbReference type="InterPro" id="IPR038770">
    <property type="entry name" value="Na+/solute_symporter_sf"/>
</dbReference>
<organism evidence="13 14">
    <name type="scientific">Parageobacillus thermantarcticus</name>
    <dbReference type="NCBI Taxonomy" id="186116"/>
    <lineage>
        <taxon>Bacteria</taxon>
        <taxon>Bacillati</taxon>
        <taxon>Bacillota</taxon>
        <taxon>Bacilli</taxon>
        <taxon>Bacillales</taxon>
        <taxon>Anoxybacillaceae</taxon>
        <taxon>Parageobacillus</taxon>
    </lineage>
</organism>
<evidence type="ECO:0000313" key="13">
    <source>
        <dbReference type="EMBL" id="SFA48362.1"/>
    </source>
</evidence>
<keyword evidence="5 11" id="KW-0812">Transmembrane</keyword>
<dbReference type="PANTHER" id="PTHR43562:SF3">
    <property type="entry name" value="SODIUM ION_PROTON EXCHANGER (EUROFUNG)"/>
    <property type="match status" value="1"/>
</dbReference>
<dbReference type="GO" id="GO:0015297">
    <property type="term" value="F:antiporter activity"/>
    <property type="evidence" value="ECO:0007669"/>
    <property type="project" value="UniProtKB-KW"/>
</dbReference>
<keyword evidence="9 11" id="KW-0472">Membrane</keyword>
<name>A0A1I0T9A0_9BACL</name>
<keyword evidence="3" id="KW-0813">Transport</keyword>
<dbReference type="GO" id="GO:0016020">
    <property type="term" value="C:membrane"/>
    <property type="evidence" value="ECO:0007669"/>
    <property type="project" value="UniProtKB-SubCell"/>
</dbReference>
<feature type="transmembrane region" description="Helical" evidence="11">
    <location>
        <begin position="260"/>
        <end position="279"/>
    </location>
</feature>
<sequence length="382" mass="39808">MLIVQLAAILFAAKIAGDISVRLGQPAVLGKLLIGIVLGPSVLGIVEDTDILKEISQIGVILLMFIAGLETDIDQFKRTGKAATYVGVLGIVVPLALGYVAGMAIGLSMEKAVFLGLLLSATSVSISVQALKEMDQLKSKEGSAILGAAVIDDILVIIALAFLMSLTGSDVHLGTVILKKIIFFAVAILLAWKVVPFVLRLFAPLRVSESVISAALIICFAFAYFAEAAGVAAIIGAYIAGLAVSFTNYKQEVFEKVETIGYSIFVPVFFTSIGVAVEFSGALKHVWLMLGLSVLAVLTKLVGAALGAKLAGFSWNSSFAVGAGMVSRGEVALIIAGIGLETGLLTSDLFAVLVVVVLVTTIVTPPLLKAIFKGKQVTRQAA</sequence>
<dbReference type="STRING" id="186116.SAMN05192569_101730"/>
<evidence type="ECO:0000256" key="3">
    <source>
        <dbReference type="ARBA" id="ARBA00022448"/>
    </source>
</evidence>
<dbReference type="NCBIfam" id="TIGR00932">
    <property type="entry name" value="2a37"/>
    <property type="match status" value="1"/>
</dbReference>
<keyword evidence="4" id="KW-0050">Antiport</keyword>
<evidence type="ECO:0000256" key="5">
    <source>
        <dbReference type="ARBA" id="ARBA00022692"/>
    </source>
</evidence>
<reference evidence="14" key="1">
    <citation type="submission" date="2016-10" db="EMBL/GenBank/DDBJ databases">
        <authorList>
            <person name="Varghese N."/>
            <person name="Submissions S."/>
        </authorList>
    </citation>
    <scope>NUCLEOTIDE SEQUENCE [LARGE SCALE GENOMIC DNA]</scope>
    <source>
        <strain evidence="14">M1</strain>
    </source>
</reference>
<keyword evidence="10" id="KW-0739">Sodium transport</keyword>
<dbReference type="InterPro" id="IPR006153">
    <property type="entry name" value="Cation/H_exchanger_TM"/>
</dbReference>
<dbReference type="AlphaFoldDB" id="A0A1I0T9A0"/>
<feature type="transmembrane region" description="Helical" evidence="11">
    <location>
        <begin position="112"/>
        <end position="131"/>
    </location>
</feature>
<feature type="transmembrane region" description="Helical" evidence="11">
    <location>
        <begin position="143"/>
        <end position="166"/>
    </location>
</feature>
<dbReference type="GO" id="GO:0006814">
    <property type="term" value="P:sodium ion transport"/>
    <property type="evidence" value="ECO:0007669"/>
    <property type="project" value="UniProtKB-KW"/>
</dbReference>
<dbReference type="PANTHER" id="PTHR43562">
    <property type="entry name" value="NAPA-TYPE SODIUM/HYDROGEN ANTIPORTER"/>
    <property type="match status" value="1"/>
</dbReference>
<evidence type="ECO:0000256" key="7">
    <source>
        <dbReference type="ARBA" id="ARBA00023053"/>
    </source>
</evidence>
<evidence type="ECO:0000256" key="9">
    <source>
        <dbReference type="ARBA" id="ARBA00023136"/>
    </source>
</evidence>
<dbReference type="RefSeq" id="WP_090949372.1">
    <property type="nucleotide sequence ID" value="NZ_FOJS01000017.1"/>
</dbReference>
<dbReference type="GO" id="GO:1902600">
    <property type="term" value="P:proton transmembrane transport"/>
    <property type="evidence" value="ECO:0007669"/>
    <property type="project" value="InterPro"/>
</dbReference>
<comment type="similarity">
    <text evidence="2">Belongs to the monovalent cation:proton antiporter 2 (CPA2) transporter (TC 2.A.37) family.</text>
</comment>
<dbReference type="InterPro" id="IPR004771">
    <property type="entry name" value="K/H_exchanger"/>
</dbReference>
<accession>A0A1I0T9A0</accession>
<proteinExistence type="inferred from homology"/>
<gene>
    <name evidence="13" type="ORF">SAMN05192569_101730</name>
</gene>
<evidence type="ECO:0000256" key="2">
    <source>
        <dbReference type="ARBA" id="ARBA00005551"/>
    </source>
</evidence>
<evidence type="ECO:0000256" key="6">
    <source>
        <dbReference type="ARBA" id="ARBA00022989"/>
    </source>
</evidence>
<keyword evidence="14" id="KW-1185">Reference proteome</keyword>
<keyword evidence="6 11" id="KW-1133">Transmembrane helix</keyword>